<evidence type="ECO:0000256" key="7">
    <source>
        <dbReference type="ARBA" id="ARBA00022695"/>
    </source>
</evidence>
<comment type="caution">
    <text evidence="19">The sequence shown here is derived from an EMBL/GenBank/DDBJ whole genome shotgun (WGS) entry which is preliminary data.</text>
</comment>
<keyword evidence="5" id="KW-0507">mRNA processing</keyword>
<comment type="similarity">
    <text evidence="2">Belongs to the eukaryotic GTase family.</text>
</comment>
<dbReference type="InterPro" id="IPR013846">
    <property type="entry name" value="mRNA_cap_enzyme_C"/>
</dbReference>
<dbReference type="Pfam" id="PF01331">
    <property type="entry name" value="mRNA_cap_enzyme"/>
    <property type="match status" value="1"/>
</dbReference>
<dbReference type="GO" id="GO:0006370">
    <property type="term" value="P:7-methylguanosine mRNA capping"/>
    <property type="evidence" value="ECO:0007669"/>
    <property type="project" value="UniProtKB-KW"/>
</dbReference>
<dbReference type="PANTHER" id="PTHR10367:SF17">
    <property type="entry name" value="MRNA-CAPPING ENZYME"/>
    <property type="match status" value="1"/>
</dbReference>
<dbReference type="SUPFAM" id="SSF56091">
    <property type="entry name" value="DNA ligase/mRNA capping enzyme, catalytic domain"/>
    <property type="match status" value="1"/>
</dbReference>
<dbReference type="InterPro" id="IPR051029">
    <property type="entry name" value="mRNA_Capping_Enz/RNA_Phosphat"/>
</dbReference>
<evidence type="ECO:0000256" key="9">
    <source>
        <dbReference type="ARBA" id="ARBA00023042"/>
    </source>
</evidence>
<dbReference type="GO" id="GO:0005524">
    <property type="term" value="F:ATP binding"/>
    <property type="evidence" value="ECO:0007669"/>
    <property type="project" value="InterPro"/>
</dbReference>
<comment type="catalytic activity">
    <reaction evidence="14">
        <text>a 5'-end diphospho-ribonucleoside in mRNA + GTP + H(+) = a 5'-end (5'-triphosphoguanosine)-ribonucleoside in mRNA + diphosphate</text>
        <dbReference type="Rhea" id="RHEA:67012"/>
        <dbReference type="Rhea" id="RHEA-COMP:17165"/>
        <dbReference type="Rhea" id="RHEA-COMP:17166"/>
        <dbReference type="ChEBI" id="CHEBI:15378"/>
        <dbReference type="ChEBI" id="CHEBI:33019"/>
        <dbReference type="ChEBI" id="CHEBI:37565"/>
        <dbReference type="ChEBI" id="CHEBI:167616"/>
        <dbReference type="ChEBI" id="CHEBI:167617"/>
        <dbReference type="EC" id="2.7.7.50"/>
    </reaction>
    <physiologicalReaction direction="left-to-right" evidence="14">
        <dbReference type="Rhea" id="RHEA:67013"/>
    </physiologicalReaction>
</comment>
<comment type="subcellular location">
    <subcellularLocation>
        <location evidence="1">Nucleus</location>
    </subcellularLocation>
</comment>
<dbReference type="InterPro" id="IPR012340">
    <property type="entry name" value="NA-bd_OB-fold"/>
</dbReference>
<dbReference type="GeneID" id="33563785"/>
<evidence type="ECO:0000256" key="11">
    <source>
        <dbReference type="ARBA" id="ARBA00023242"/>
    </source>
</evidence>
<gene>
    <name evidence="19" type="ORF">BCR41DRAFT_334605</name>
</gene>
<evidence type="ECO:0000313" key="19">
    <source>
        <dbReference type="EMBL" id="ORZ21968.1"/>
    </source>
</evidence>
<dbReference type="EMBL" id="MCFF01000011">
    <property type="protein sequence ID" value="ORZ21968.1"/>
    <property type="molecule type" value="Genomic_DNA"/>
</dbReference>
<evidence type="ECO:0000256" key="5">
    <source>
        <dbReference type="ARBA" id="ARBA00022664"/>
    </source>
</evidence>
<feature type="active site" description="N6-GMP-lysine intermediate" evidence="16">
    <location>
        <position position="64"/>
    </location>
</feature>
<sequence length="376" mass="43474">MPADSVIPDIPGVPVDPRMENMLRESICQVVGVHGTRFIGAQPVSFTRNALQELHVENYFVAEKSDGVRVLLYCLRHENGQQQVFLVDRKNKFKYVPQLRFPVANERNVFHHQTIVDGELVMDREPDGRLVMRYLAFDLLAYNGINVISKPLTSRFGRLQTEFVNPYNEMLKVANPEFIKSQPFIVTMKEMTKSYGIEMMFREIIPKLKHGNDGLIFTSSVAPYVLSTNTKMLKWKPPSENTVDFKLALQAPILNGVPDYKQKPQFILLEWQGGQQYTPFGQMVVDDALWEQWKSTSTQLQNRVVEVTYSPNDQSWRFFRFRDDKEHGNHSSVVRKVVESIRDGVEADELLHAQGSIKAAWKQREAAEEEKRRQQR</sequence>
<dbReference type="FunCoup" id="A0A1Y2GVD4">
    <property type="interactions" value="509"/>
</dbReference>
<dbReference type="AlphaFoldDB" id="A0A1Y2GVD4"/>
<accession>A0A1Y2GVD4</accession>
<keyword evidence="10" id="KW-0342">GTP-binding</keyword>
<organism evidence="19 20">
    <name type="scientific">Lobosporangium transversale</name>
    <dbReference type="NCBI Taxonomy" id="64571"/>
    <lineage>
        <taxon>Eukaryota</taxon>
        <taxon>Fungi</taxon>
        <taxon>Fungi incertae sedis</taxon>
        <taxon>Mucoromycota</taxon>
        <taxon>Mortierellomycotina</taxon>
        <taxon>Mortierellomycetes</taxon>
        <taxon>Mortierellales</taxon>
        <taxon>Mortierellaceae</taxon>
        <taxon>Lobosporangium</taxon>
    </lineage>
</organism>
<keyword evidence="11" id="KW-0539">Nucleus</keyword>
<evidence type="ECO:0000256" key="4">
    <source>
        <dbReference type="ARBA" id="ARBA00019171"/>
    </source>
</evidence>
<comment type="subunit">
    <text evidence="15">Heterodimer. The mRNA-capping enzyme is composed of two separate chains alpha and beta, respectively a mRNA guanylyltransferase and an mRNA 5'-triphosphate monophosphatase.</text>
</comment>
<dbReference type="GO" id="GO:0005525">
    <property type="term" value="F:GTP binding"/>
    <property type="evidence" value="ECO:0007669"/>
    <property type="project" value="UniProtKB-KW"/>
</dbReference>
<dbReference type="InterPro" id="IPR001339">
    <property type="entry name" value="mRNA_cap_enzyme_adenylation"/>
</dbReference>
<keyword evidence="7" id="KW-0548">Nucleotidyltransferase</keyword>
<evidence type="ECO:0000256" key="15">
    <source>
        <dbReference type="ARBA" id="ARBA00047082"/>
    </source>
</evidence>
<evidence type="ECO:0000256" key="16">
    <source>
        <dbReference type="PIRSR" id="PIRSR036959-1"/>
    </source>
</evidence>
<name>A0A1Y2GVD4_9FUNG</name>
<evidence type="ECO:0000256" key="13">
    <source>
        <dbReference type="ARBA" id="ARBA00030702"/>
    </source>
</evidence>
<dbReference type="Pfam" id="PF03919">
    <property type="entry name" value="mRNA_cap_C"/>
    <property type="match status" value="1"/>
</dbReference>
<evidence type="ECO:0000313" key="20">
    <source>
        <dbReference type="Proteomes" id="UP000193648"/>
    </source>
</evidence>
<evidence type="ECO:0000256" key="3">
    <source>
        <dbReference type="ARBA" id="ARBA00012475"/>
    </source>
</evidence>
<dbReference type="Proteomes" id="UP000193648">
    <property type="component" value="Unassembled WGS sequence"/>
</dbReference>
<dbReference type="Gene3D" id="2.40.50.140">
    <property type="entry name" value="Nucleic acid-binding proteins"/>
    <property type="match status" value="1"/>
</dbReference>
<feature type="domain" description="mRNA capping enzyme C-terminal" evidence="18">
    <location>
        <begin position="240"/>
        <end position="351"/>
    </location>
</feature>
<evidence type="ECO:0000256" key="14">
    <source>
        <dbReference type="ARBA" id="ARBA00044624"/>
    </source>
</evidence>
<dbReference type="RefSeq" id="XP_021883219.1">
    <property type="nucleotide sequence ID" value="XM_022021941.1"/>
</dbReference>
<dbReference type="GO" id="GO:0004484">
    <property type="term" value="F:mRNA guanylyltransferase activity"/>
    <property type="evidence" value="ECO:0007669"/>
    <property type="project" value="UniProtKB-EC"/>
</dbReference>
<dbReference type="STRING" id="64571.A0A1Y2GVD4"/>
<dbReference type="GO" id="GO:0031533">
    <property type="term" value="C:mRNA capping enzyme complex"/>
    <property type="evidence" value="ECO:0007669"/>
    <property type="project" value="InterPro"/>
</dbReference>
<dbReference type="SUPFAM" id="SSF50249">
    <property type="entry name" value="Nucleic acid-binding proteins"/>
    <property type="match status" value="1"/>
</dbReference>
<keyword evidence="20" id="KW-1185">Reference proteome</keyword>
<evidence type="ECO:0000256" key="1">
    <source>
        <dbReference type="ARBA" id="ARBA00004123"/>
    </source>
</evidence>
<dbReference type="Gene3D" id="3.30.470.30">
    <property type="entry name" value="DNA ligase/mRNA capping enzyme"/>
    <property type="match status" value="1"/>
</dbReference>
<keyword evidence="9" id="KW-0506">mRNA capping</keyword>
<dbReference type="InterPro" id="IPR017075">
    <property type="entry name" value="mRNA_cap_enzyme_alpha"/>
</dbReference>
<reference evidence="19 20" key="1">
    <citation type="submission" date="2016-07" db="EMBL/GenBank/DDBJ databases">
        <title>Pervasive Adenine N6-methylation of Active Genes in Fungi.</title>
        <authorList>
            <consortium name="DOE Joint Genome Institute"/>
            <person name="Mondo S.J."/>
            <person name="Dannebaum R.O."/>
            <person name="Kuo R.C."/>
            <person name="Labutti K."/>
            <person name="Haridas S."/>
            <person name="Kuo A."/>
            <person name="Salamov A."/>
            <person name="Ahrendt S.R."/>
            <person name="Lipzen A."/>
            <person name="Sullivan W."/>
            <person name="Andreopoulos W.B."/>
            <person name="Clum A."/>
            <person name="Lindquist E."/>
            <person name="Daum C."/>
            <person name="Ramamoorthy G.K."/>
            <person name="Gryganskyi A."/>
            <person name="Culley D."/>
            <person name="Magnuson J.K."/>
            <person name="James T.Y."/>
            <person name="O'Malley M.A."/>
            <person name="Stajich J.E."/>
            <person name="Spatafora J.W."/>
            <person name="Visel A."/>
            <person name="Grigoriev I.V."/>
        </authorList>
    </citation>
    <scope>NUCLEOTIDE SEQUENCE [LARGE SCALE GENOMIC DNA]</scope>
    <source>
        <strain evidence="19 20">NRRL 3116</strain>
    </source>
</reference>
<protein>
    <recommendedName>
        <fullName evidence="4">mRNA-capping enzyme subunit alpha</fullName>
        <ecNumber evidence="3">2.7.7.50</ecNumber>
    </recommendedName>
    <alternativeName>
        <fullName evidence="12">GTP--RNA guanylyltransferase</fullName>
    </alternativeName>
    <alternativeName>
        <fullName evidence="13">mRNA guanylyltransferase</fullName>
    </alternativeName>
</protein>
<dbReference type="PANTHER" id="PTHR10367">
    <property type="entry name" value="MRNA-CAPPING ENZYME"/>
    <property type="match status" value="1"/>
</dbReference>
<dbReference type="EC" id="2.7.7.50" evidence="3"/>
<dbReference type="OrthoDB" id="200924at2759"/>
<keyword evidence="8" id="KW-0547">Nucleotide-binding</keyword>
<dbReference type="InParanoid" id="A0A1Y2GVD4"/>
<dbReference type="CDD" id="cd07895">
    <property type="entry name" value="Adenylation_mRNA_capping"/>
    <property type="match status" value="1"/>
</dbReference>
<evidence type="ECO:0000256" key="12">
    <source>
        <dbReference type="ARBA" id="ARBA00029909"/>
    </source>
</evidence>
<feature type="domain" description="mRNA capping enzyme adenylation" evidence="17">
    <location>
        <begin position="42"/>
        <end position="236"/>
    </location>
</feature>
<evidence type="ECO:0000256" key="2">
    <source>
        <dbReference type="ARBA" id="ARBA00010237"/>
    </source>
</evidence>
<evidence type="ECO:0000259" key="18">
    <source>
        <dbReference type="Pfam" id="PF03919"/>
    </source>
</evidence>
<evidence type="ECO:0000256" key="6">
    <source>
        <dbReference type="ARBA" id="ARBA00022679"/>
    </source>
</evidence>
<evidence type="ECO:0000256" key="8">
    <source>
        <dbReference type="ARBA" id="ARBA00022741"/>
    </source>
</evidence>
<proteinExistence type="inferred from homology"/>
<dbReference type="PIRSF" id="PIRSF036959">
    <property type="entry name" value="mRNA_cap_alpha"/>
    <property type="match status" value="1"/>
</dbReference>
<keyword evidence="6" id="KW-0808">Transferase</keyword>
<evidence type="ECO:0000256" key="10">
    <source>
        <dbReference type="ARBA" id="ARBA00023134"/>
    </source>
</evidence>
<evidence type="ECO:0000259" key="17">
    <source>
        <dbReference type="Pfam" id="PF01331"/>
    </source>
</evidence>